<dbReference type="GO" id="GO:0006260">
    <property type="term" value="P:DNA replication"/>
    <property type="evidence" value="ECO:0007669"/>
    <property type="project" value="UniProtKB-KW"/>
</dbReference>
<keyword evidence="4 9" id="KW-0547">Nucleotide-binding</keyword>
<keyword evidence="8 9" id="KW-0238">DNA-binding</keyword>
<evidence type="ECO:0000256" key="6">
    <source>
        <dbReference type="ARBA" id="ARBA00022806"/>
    </source>
</evidence>
<dbReference type="InterPro" id="IPR027925">
    <property type="entry name" value="MCM_N"/>
</dbReference>
<dbReference type="Pfam" id="PF00493">
    <property type="entry name" value="MCM"/>
    <property type="match status" value="1"/>
</dbReference>
<dbReference type="Pfam" id="PF14551">
    <property type="entry name" value="MCM_N"/>
    <property type="match status" value="1"/>
</dbReference>
<comment type="caution">
    <text evidence="11">The sequence shown here is derived from an EMBL/GenBank/DDBJ whole genome shotgun (WGS) entry which is preliminary data.</text>
</comment>
<name>M0DIL8_9EURY</name>
<dbReference type="InterPro" id="IPR031327">
    <property type="entry name" value="MCM"/>
</dbReference>
<dbReference type="FunFam" id="2.20.28.10:FF:000003">
    <property type="entry name" value="DNA helicase"/>
    <property type="match status" value="1"/>
</dbReference>
<dbReference type="GO" id="GO:0042555">
    <property type="term" value="C:MCM complex"/>
    <property type="evidence" value="ECO:0007669"/>
    <property type="project" value="TreeGrafter"/>
</dbReference>
<organism evidence="11 12">
    <name type="scientific">Halorubrum tebenquichense DSM 14210</name>
    <dbReference type="NCBI Taxonomy" id="1227485"/>
    <lineage>
        <taxon>Archaea</taxon>
        <taxon>Methanobacteriati</taxon>
        <taxon>Methanobacteriota</taxon>
        <taxon>Stenosarchaea group</taxon>
        <taxon>Halobacteria</taxon>
        <taxon>Halobacteriales</taxon>
        <taxon>Haloferacaceae</taxon>
        <taxon>Halorubrum</taxon>
    </lineage>
</organism>
<dbReference type="PANTHER" id="PTHR11630">
    <property type="entry name" value="DNA REPLICATION LICENSING FACTOR MCM FAMILY MEMBER"/>
    <property type="match status" value="1"/>
</dbReference>
<dbReference type="InterPro" id="IPR036388">
    <property type="entry name" value="WH-like_DNA-bd_sf"/>
</dbReference>
<keyword evidence="3" id="KW-0235">DNA replication</keyword>
<protein>
    <recommendedName>
        <fullName evidence="2">DNA helicase</fullName>
        <ecNumber evidence="2">3.6.4.12</ecNumber>
    </recommendedName>
</protein>
<evidence type="ECO:0000256" key="2">
    <source>
        <dbReference type="ARBA" id="ARBA00012551"/>
    </source>
</evidence>
<dbReference type="Pfam" id="PF17207">
    <property type="entry name" value="MCM_OB"/>
    <property type="match status" value="1"/>
</dbReference>
<evidence type="ECO:0000256" key="8">
    <source>
        <dbReference type="ARBA" id="ARBA00023125"/>
    </source>
</evidence>
<evidence type="ECO:0000256" key="1">
    <source>
        <dbReference type="ARBA" id="ARBA00008010"/>
    </source>
</evidence>
<dbReference type="Gene3D" id="2.20.28.10">
    <property type="match status" value="1"/>
</dbReference>
<dbReference type="InterPro" id="IPR033762">
    <property type="entry name" value="MCM_OB"/>
</dbReference>
<dbReference type="PANTHER" id="PTHR11630:SF66">
    <property type="entry name" value="DNA REPLICATION LICENSING FACTOR MCM4"/>
    <property type="match status" value="1"/>
</dbReference>
<dbReference type="Proteomes" id="UP000011523">
    <property type="component" value="Unassembled WGS sequence"/>
</dbReference>
<dbReference type="PRINTS" id="PR01657">
    <property type="entry name" value="MCMFAMILY"/>
</dbReference>
<dbReference type="InterPro" id="IPR012340">
    <property type="entry name" value="NA-bd_OB-fold"/>
</dbReference>
<sequence>MADVWPTSAVSENASLAFFPAENTTSMSTPHDRRKENETLTETLIRFLRERYRDEVGMLAQRYPNDQRSLVIDYDELFEFDHDLAEDVLAKPDQMREYFEEALRQYDLPADVSLARAHVRVSSLPTEHTHYPGHFSPTKVHRDQPYIGVEGEIVAASDVHPKVTETAFECNRCGTMTYIPQTDRGYQEPHECQGCERQGPFQVNFEQSEFIDAQKIRLSEPPEVAGGEGQTIDIFVEDDLAGEVTTGDRVTITGKLHLEQRTSGNEKQSTFEPYLNGHAIEVQESDQTSVEVSHDEREEIDAIVDGERGDPLEVAAESIAPGVFGEQYDHMKRAIVLSVVGGDWVEGKDGSVERGSISLLLVGDPSTGKSALINQAESNAPRSVGVSGKGAREAGITASAVRDDFSDGEWTLKAGAFVKANGGIVRIDELDDMPPDVRSAMLEPMANGKINVSKAGINATLQTRVGVVAAANPKYGRFDPYEPVVEQVELGSTLISRFDLGFTVTETDEVDTVKQVARDIVGRREHKKRLDVAPETIEPGETDKYDPPVRSELLRKWLALASDQPSPVIASEELEQRIADEFSDFKTKHMDEDAPVPATWRDLEAQLRLAEAAAKLEFSETIEERHFKTALSLTMRSMRDFGMNEDGEFDADVRESGTSKTQRDRITVIEDIVEEQCADGDTNGTDVEDVLDEAEAEGVDRSRAEKTIRKIKEEIGSLYEPTDGTLKWLGRA</sequence>
<dbReference type="Gene3D" id="1.10.10.10">
    <property type="entry name" value="Winged helix-like DNA-binding domain superfamily/Winged helix DNA-binding domain"/>
    <property type="match status" value="1"/>
</dbReference>
<dbReference type="EC" id="3.6.4.12" evidence="2"/>
<keyword evidence="12" id="KW-1185">Reference proteome</keyword>
<proteinExistence type="inferred from homology"/>
<accession>M0DIL8</accession>
<dbReference type="GO" id="GO:0016787">
    <property type="term" value="F:hydrolase activity"/>
    <property type="evidence" value="ECO:0007669"/>
    <property type="project" value="UniProtKB-KW"/>
</dbReference>
<keyword evidence="5" id="KW-0378">Hydrolase</keyword>
<evidence type="ECO:0000313" key="12">
    <source>
        <dbReference type="Proteomes" id="UP000011523"/>
    </source>
</evidence>
<evidence type="ECO:0000256" key="4">
    <source>
        <dbReference type="ARBA" id="ARBA00022741"/>
    </source>
</evidence>
<keyword evidence="7 9" id="KW-0067">ATP-binding</keyword>
<dbReference type="Gene3D" id="3.30.1640.10">
    <property type="entry name" value="mini-chromosome maintenance (MCM) complex, chain A, domain 1"/>
    <property type="match status" value="1"/>
</dbReference>
<dbReference type="InterPro" id="IPR027417">
    <property type="entry name" value="P-loop_NTPase"/>
</dbReference>
<keyword evidence="6" id="KW-0347">Helicase</keyword>
<dbReference type="SUPFAM" id="SSF50249">
    <property type="entry name" value="Nucleic acid-binding proteins"/>
    <property type="match status" value="1"/>
</dbReference>
<dbReference type="AlphaFoldDB" id="M0DIL8"/>
<evidence type="ECO:0000256" key="5">
    <source>
        <dbReference type="ARBA" id="ARBA00022801"/>
    </source>
</evidence>
<dbReference type="SMART" id="SM00350">
    <property type="entry name" value="MCM"/>
    <property type="match status" value="1"/>
</dbReference>
<dbReference type="GO" id="GO:0003697">
    <property type="term" value="F:single-stranded DNA binding"/>
    <property type="evidence" value="ECO:0007669"/>
    <property type="project" value="TreeGrafter"/>
</dbReference>
<dbReference type="Pfam" id="PF17855">
    <property type="entry name" value="MCM_lid"/>
    <property type="match status" value="1"/>
</dbReference>
<dbReference type="GO" id="GO:0017116">
    <property type="term" value="F:single-stranded DNA helicase activity"/>
    <property type="evidence" value="ECO:0007669"/>
    <property type="project" value="TreeGrafter"/>
</dbReference>
<dbReference type="PROSITE" id="PS50051">
    <property type="entry name" value="MCM_2"/>
    <property type="match status" value="1"/>
</dbReference>
<evidence type="ECO:0000313" key="11">
    <source>
        <dbReference type="EMBL" id="ELZ35356.1"/>
    </source>
</evidence>
<dbReference type="SUPFAM" id="SSF52540">
    <property type="entry name" value="P-loop containing nucleoside triphosphate hydrolases"/>
    <property type="match status" value="1"/>
</dbReference>
<evidence type="ECO:0000259" key="10">
    <source>
        <dbReference type="PROSITE" id="PS50051"/>
    </source>
</evidence>
<dbReference type="Gene3D" id="2.40.50.140">
    <property type="entry name" value="Nucleic acid-binding proteins"/>
    <property type="match status" value="1"/>
</dbReference>
<gene>
    <name evidence="11" type="ORF">C472_12500</name>
</gene>
<comment type="similarity">
    <text evidence="1 9">Belongs to the MCM family.</text>
</comment>
<dbReference type="InterPro" id="IPR041562">
    <property type="entry name" value="MCM_lid"/>
</dbReference>
<evidence type="ECO:0000256" key="9">
    <source>
        <dbReference type="RuleBase" id="RU004070"/>
    </source>
</evidence>
<dbReference type="GO" id="GO:0005524">
    <property type="term" value="F:ATP binding"/>
    <property type="evidence" value="ECO:0007669"/>
    <property type="project" value="UniProtKB-KW"/>
</dbReference>
<dbReference type="EMBL" id="AOJD01000064">
    <property type="protein sequence ID" value="ELZ35356.1"/>
    <property type="molecule type" value="Genomic_DNA"/>
</dbReference>
<evidence type="ECO:0000256" key="7">
    <source>
        <dbReference type="ARBA" id="ARBA00022840"/>
    </source>
</evidence>
<dbReference type="PATRIC" id="fig|1227485.3.peg.2451"/>
<feature type="domain" description="MCM C-terminal AAA(+) ATPase" evidence="10">
    <location>
        <begin position="311"/>
        <end position="520"/>
    </location>
</feature>
<dbReference type="Gene3D" id="3.40.50.300">
    <property type="entry name" value="P-loop containing nucleotide triphosphate hydrolases"/>
    <property type="match status" value="1"/>
</dbReference>
<reference evidence="11 12" key="1">
    <citation type="journal article" date="2014" name="PLoS Genet.">
        <title>Phylogenetically driven sequencing of extremely halophilic archaea reveals strategies for static and dynamic osmo-response.</title>
        <authorList>
            <person name="Becker E.A."/>
            <person name="Seitzer P.M."/>
            <person name="Tritt A."/>
            <person name="Larsen D."/>
            <person name="Krusor M."/>
            <person name="Yao A.I."/>
            <person name="Wu D."/>
            <person name="Madern D."/>
            <person name="Eisen J.A."/>
            <person name="Darling A.E."/>
            <person name="Facciotti M.T."/>
        </authorList>
    </citation>
    <scope>NUCLEOTIDE SEQUENCE [LARGE SCALE GENOMIC DNA]</scope>
    <source>
        <strain evidence="11 12">DSM 14210</strain>
    </source>
</reference>
<dbReference type="InterPro" id="IPR001208">
    <property type="entry name" value="MCM_dom"/>
</dbReference>
<evidence type="ECO:0000256" key="3">
    <source>
        <dbReference type="ARBA" id="ARBA00022705"/>
    </source>
</evidence>